<keyword evidence="3" id="KW-1185">Reference proteome</keyword>
<dbReference type="Proteomes" id="UP000186817">
    <property type="component" value="Unassembled WGS sequence"/>
</dbReference>
<feature type="region of interest" description="Disordered" evidence="1">
    <location>
        <begin position="417"/>
        <end position="474"/>
    </location>
</feature>
<feature type="compositionally biased region" description="Basic and acidic residues" evidence="1">
    <location>
        <begin position="428"/>
        <end position="446"/>
    </location>
</feature>
<gene>
    <name evidence="2" type="ORF">AK812_SmicGene1647</name>
</gene>
<reference evidence="2 3" key="1">
    <citation type="submission" date="2016-02" db="EMBL/GenBank/DDBJ databases">
        <title>Genome analysis of coral dinoflagellate symbionts highlights evolutionary adaptations to a symbiotic lifestyle.</title>
        <authorList>
            <person name="Aranda M."/>
            <person name="Li Y."/>
            <person name="Liew Y.J."/>
            <person name="Baumgarten S."/>
            <person name="Simakov O."/>
            <person name="Wilson M."/>
            <person name="Piel J."/>
            <person name="Ashoor H."/>
            <person name="Bougouffa S."/>
            <person name="Bajic V.B."/>
            <person name="Ryu T."/>
            <person name="Ravasi T."/>
            <person name="Bayer T."/>
            <person name="Micklem G."/>
            <person name="Kim H."/>
            <person name="Bhak J."/>
            <person name="Lajeunesse T.C."/>
            <person name="Voolstra C.R."/>
        </authorList>
    </citation>
    <scope>NUCLEOTIDE SEQUENCE [LARGE SCALE GENOMIC DNA]</scope>
    <source>
        <strain evidence="2 3">CCMP2467</strain>
    </source>
</reference>
<name>A0A1Q9F3G9_SYMMI</name>
<dbReference type="EMBL" id="LSRX01000018">
    <property type="protein sequence ID" value="OLQ14233.1"/>
    <property type="molecule type" value="Genomic_DNA"/>
</dbReference>
<evidence type="ECO:0000313" key="2">
    <source>
        <dbReference type="EMBL" id="OLQ14233.1"/>
    </source>
</evidence>
<accession>A0A1Q9F3G9</accession>
<organism evidence="2 3">
    <name type="scientific">Symbiodinium microadriaticum</name>
    <name type="common">Dinoflagellate</name>
    <name type="synonym">Zooxanthella microadriatica</name>
    <dbReference type="NCBI Taxonomy" id="2951"/>
    <lineage>
        <taxon>Eukaryota</taxon>
        <taxon>Sar</taxon>
        <taxon>Alveolata</taxon>
        <taxon>Dinophyceae</taxon>
        <taxon>Suessiales</taxon>
        <taxon>Symbiodiniaceae</taxon>
        <taxon>Symbiodinium</taxon>
    </lineage>
</organism>
<sequence>MGSRVPAALKEKKAQLPLYTKEGKEETAEMMMNFMDAVPKDNRLDVTGDFAKILDTVWLFGMDPKLRSLGNTPNSMAMFKTLVHGEVKVMAFEAASLVAALRQELKKDVIAYDDLIDKLTHYGATTLELMAKNGAKICVGTIQASQTFYVPQGWLVLEQPVKGVLIYGCRKTTLFKSEAGKRAYEAMVGLHAASDRSSSVANMQKVLKMIQDDGDDCYDRVGEAQLDVDRNVHAIRNACKDLSKIAKADATANTARILSVILVAMQSSGALGEPDENHESNELSKAILMLSLNGFLNALSRSVRCTRHILQHVLPCFNAFSCWHAFAVPCTAAEGPTPYAGHQSSVQVHVGDGVTIDVRTNDRFSVPLRDPASAGPKAPGTFAFPLHFSSDDEEFKGDVQPYMQQSRARQDAIAAKFGARSKAMSRPVNRDSKNVSDARGSDDPPPAREAGVTEMPVPPTPKAPRIRVDCANRR</sequence>
<dbReference type="AlphaFoldDB" id="A0A1Q9F3G9"/>
<evidence type="ECO:0000313" key="3">
    <source>
        <dbReference type="Proteomes" id="UP000186817"/>
    </source>
</evidence>
<comment type="caution">
    <text evidence="2">The sequence shown here is derived from an EMBL/GenBank/DDBJ whole genome shotgun (WGS) entry which is preliminary data.</text>
</comment>
<evidence type="ECO:0000256" key="1">
    <source>
        <dbReference type="SAM" id="MobiDB-lite"/>
    </source>
</evidence>
<protein>
    <submittedName>
        <fullName evidence="2">Uncharacterized protein</fullName>
    </submittedName>
</protein>
<proteinExistence type="predicted"/>